<keyword evidence="3" id="KW-1185">Reference proteome</keyword>
<dbReference type="Gene3D" id="3.40.50.1460">
    <property type="match status" value="1"/>
</dbReference>
<dbReference type="Proteomes" id="UP000283587">
    <property type="component" value="Unassembled WGS sequence"/>
</dbReference>
<gene>
    <name evidence="2" type="ORF">D3P05_18075</name>
</gene>
<dbReference type="OrthoDB" id="869379at2"/>
<evidence type="ECO:0000259" key="1">
    <source>
        <dbReference type="Pfam" id="PF12770"/>
    </source>
</evidence>
<reference evidence="3" key="1">
    <citation type="submission" date="2018-09" db="EMBL/GenBank/DDBJ databases">
        <title>Paracoccus onubensis nov. sp. a moderate halophilic bacterium isolated from Gruta de las Maravillas (Aracena, Spain).</title>
        <authorList>
            <person name="Jurado V."/>
            <person name="Gutierrez-Patricio S."/>
            <person name="Gonzalez-Pimentel J.L."/>
            <person name="Miller A.Z."/>
            <person name="Laiz L."/>
            <person name="Saiz-Jimenez C."/>
        </authorList>
    </citation>
    <scope>NUCLEOTIDE SEQUENCE [LARGE SCALE GENOMIC DNA]</scope>
    <source>
        <strain evidence="3">DSM 26381</strain>
    </source>
</reference>
<sequence>PDPQAMAEARRFWDLMKGDAGIPRGRCLYLAGAGETCDRIFTVQGRKGPELRLSKTSDGDGTVLWSTGIPDGVQAWYSRSEHGDLAKDRYLHPAIAELLLTGTTRQLPTRPRPRGAEDVAPLRRTMAEEPLPMIPSPPQMLALAMGARSPAISDDEELADTIRVRVVHGDLRRARYPILVGHYLGDPIMGAEAALDRMLGNRLSRRNARGLHPGLIGTWDVQITPDCETGQAAPVALKGGVTVGLGVVSDLTTGGLIETLRSGLMAFADTAQQLGWDRQQPLAISLVLVGCGAGVVAVSDSVAAILTAIAQANRLLGEDSPRPGQSLRFGEVEIIEGVEQTAITAWHAVRNRTQRLAERFELAGRLEQGQGGWRRTGPEIDPDWWMEVTITSPDPAGHHPGLPHPAWPQRDAPLRYLLVDGRARVEAEVVATSRRLVSHYIAQIPAESGLADVSGLSPGRTLFELLWPAKLKEHSLEDRNLRLVLDRRSAAIPWEMLDDRRPGQDAFDEGVLMATKPPAVRYGVLRQLISQRQRPARPRRGGGRFALVIGDPRGGGSPLAPLPGAEREAEAVAALLEEAGYSVMRLIGEAARPQDVVSAMYSRSWDVIHVAGHGVADWAPTPADPPRTGIVLGAPPLDVLEAELLAQLPSAPDFVFLNCCYLGQIGPRDQHLLQDRPGLAASLAVELIESGCSAVVACGWAVDDGAALNFARTLYAELCGGTNFGQSVRRAREATHAASTGAGFMDSTWGAYQCYGHPGFALASNGGAQGAAEPEPASPGEAIAILQSIRSRAEADPDADPDAALARLAAIEEDLRLCGWDGHSDVASALGDAWLACGRLDKAIAAYQRAAMAENLSLPVRALQDCFGLPLRLRGAATDVAGLKDAVTILAALNMACGASVQRLDLIAAIHQRIAALSASGGWTQPVKAMQAALAEAIRLAQERGQQEPFDLQLRAALAGFLLDPKGDHGATVAGIRQRLAPAVPPLLELVEALLAGDGEGLDRLAQSAAVAPPDDLWALAEAVDLARNCLPARSALQKHLKALSAAIEQLS</sequence>
<dbReference type="InterPro" id="IPR024983">
    <property type="entry name" value="CHAT_dom"/>
</dbReference>
<dbReference type="AlphaFoldDB" id="A0A419A0Y3"/>
<comment type="caution">
    <text evidence="2">The sequence shown here is derived from an EMBL/GenBank/DDBJ whole genome shotgun (WGS) entry which is preliminary data.</text>
</comment>
<dbReference type="EMBL" id="QZEW01000095">
    <property type="protein sequence ID" value="RJL06590.1"/>
    <property type="molecule type" value="Genomic_DNA"/>
</dbReference>
<evidence type="ECO:0000313" key="2">
    <source>
        <dbReference type="EMBL" id="RJL06590.1"/>
    </source>
</evidence>
<evidence type="ECO:0000313" key="3">
    <source>
        <dbReference type="Proteomes" id="UP000283587"/>
    </source>
</evidence>
<dbReference type="Pfam" id="PF12770">
    <property type="entry name" value="CHAT"/>
    <property type="match status" value="1"/>
</dbReference>
<organism evidence="2 3">
    <name type="scientific">Paracoccus siganidrum</name>
    <dbReference type="NCBI Taxonomy" id="1276757"/>
    <lineage>
        <taxon>Bacteria</taxon>
        <taxon>Pseudomonadati</taxon>
        <taxon>Pseudomonadota</taxon>
        <taxon>Alphaproteobacteria</taxon>
        <taxon>Rhodobacterales</taxon>
        <taxon>Paracoccaceae</taxon>
        <taxon>Paracoccus</taxon>
    </lineage>
</organism>
<dbReference type="RefSeq" id="WP_119900200.1">
    <property type="nucleotide sequence ID" value="NZ_QZEW01000095.1"/>
</dbReference>
<name>A0A419A0Y3_9RHOB</name>
<feature type="domain" description="CHAT" evidence="1">
    <location>
        <begin position="458"/>
        <end position="756"/>
    </location>
</feature>
<feature type="non-terminal residue" evidence="2">
    <location>
        <position position="1"/>
    </location>
</feature>
<accession>A0A419A0Y3</accession>
<protein>
    <submittedName>
        <fullName evidence="2">CHAT domain-containing protein</fullName>
    </submittedName>
</protein>
<proteinExistence type="predicted"/>